<keyword evidence="1" id="KW-1133">Transmembrane helix</keyword>
<reference evidence="2" key="1">
    <citation type="journal article" date="2024" name="Syst. Appl. Microbiol.">
        <title>First single-strain enrichments of Electrothrix cable bacteria, description of E. aestuarii sp. nov. and E. rattekaaiensis sp. nov., and proposal of a cable bacteria taxonomy following the rules of the SeqCode.</title>
        <authorList>
            <person name="Plum-Jensen L.E."/>
            <person name="Schramm A."/>
            <person name="Marshall I.P.G."/>
        </authorList>
    </citation>
    <scope>NUCLEOTIDE SEQUENCE</scope>
    <source>
        <strain evidence="2">Rat1</strain>
    </source>
</reference>
<feature type="transmembrane region" description="Helical" evidence="1">
    <location>
        <begin position="105"/>
        <end position="128"/>
    </location>
</feature>
<name>A0AAU8M338_9BACT</name>
<evidence type="ECO:0000313" key="2">
    <source>
        <dbReference type="EMBL" id="XCN75511.1"/>
    </source>
</evidence>
<feature type="transmembrane region" description="Helical" evidence="1">
    <location>
        <begin position="76"/>
        <end position="93"/>
    </location>
</feature>
<dbReference type="AlphaFoldDB" id="A0AAU8M338"/>
<sequence>MRLNKVATRNIFEERKCGLVIFLPLLERGILQHVFVVEFLFLRRVLFLWRNSLIGYAAPVDFFYWRARKKELTKNLYRFIYIIYDSNLIQYFGIPLRGINMQRSIATLFLFSSLLFANSVYATTGVCLKGYGDTPEEAFKVGTNLLTAIELGKEPLSANLQIRILPEKKKDLFTVLIYSIDKPTSCDLPEKQQTAEGKRANCTKDICSL</sequence>
<dbReference type="KEGG" id="eaj:Q3M24_07735"/>
<organism evidence="2">
    <name type="scientific">Candidatus Electrothrix aestuarii</name>
    <dbReference type="NCBI Taxonomy" id="3062594"/>
    <lineage>
        <taxon>Bacteria</taxon>
        <taxon>Pseudomonadati</taxon>
        <taxon>Thermodesulfobacteriota</taxon>
        <taxon>Desulfobulbia</taxon>
        <taxon>Desulfobulbales</taxon>
        <taxon>Desulfobulbaceae</taxon>
        <taxon>Candidatus Electrothrix</taxon>
    </lineage>
</organism>
<keyword evidence="1" id="KW-0472">Membrane</keyword>
<reference evidence="2" key="2">
    <citation type="submission" date="2024-06" db="EMBL/GenBank/DDBJ databases">
        <authorList>
            <person name="Plum-Jensen L.E."/>
            <person name="Schramm A."/>
            <person name="Marshall I.P.G."/>
        </authorList>
    </citation>
    <scope>NUCLEOTIDE SEQUENCE</scope>
    <source>
        <strain evidence="2">Rat1</strain>
    </source>
</reference>
<evidence type="ECO:0000256" key="1">
    <source>
        <dbReference type="SAM" id="Phobius"/>
    </source>
</evidence>
<accession>A0AAU8M338</accession>
<protein>
    <submittedName>
        <fullName evidence="2">Uncharacterized protein</fullName>
    </submittedName>
</protein>
<dbReference type="EMBL" id="CP159373">
    <property type="protein sequence ID" value="XCN75511.1"/>
    <property type="molecule type" value="Genomic_DNA"/>
</dbReference>
<gene>
    <name evidence="2" type="ORF">Q3M24_07735</name>
</gene>
<keyword evidence="1" id="KW-0812">Transmembrane</keyword>
<proteinExistence type="predicted"/>